<protein>
    <recommendedName>
        <fullName evidence="2">USP domain-containing protein</fullName>
    </recommendedName>
</protein>
<dbReference type="InterPro" id="IPR038765">
    <property type="entry name" value="Papain-like_cys_pep_sf"/>
</dbReference>
<evidence type="ECO:0000313" key="4">
    <source>
        <dbReference type="Proteomes" id="UP000242814"/>
    </source>
</evidence>
<evidence type="ECO:0000256" key="1">
    <source>
        <dbReference type="SAM" id="MobiDB-lite"/>
    </source>
</evidence>
<dbReference type="InterPro" id="IPR028889">
    <property type="entry name" value="USP"/>
</dbReference>
<evidence type="ECO:0000313" key="3">
    <source>
        <dbReference type="EMBL" id="ODH13163.1"/>
    </source>
</evidence>
<dbReference type="PANTHER" id="PTHR24006">
    <property type="entry name" value="UBIQUITIN CARBOXYL-TERMINAL HYDROLASE"/>
    <property type="match status" value="1"/>
</dbReference>
<dbReference type="GO" id="GO:0016579">
    <property type="term" value="P:protein deubiquitination"/>
    <property type="evidence" value="ECO:0007669"/>
    <property type="project" value="InterPro"/>
</dbReference>
<dbReference type="InterPro" id="IPR018200">
    <property type="entry name" value="USP_CS"/>
</dbReference>
<dbReference type="VEuPathDB" id="FungiDB:PADG_08093"/>
<dbReference type="PROSITE" id="PS00973">
    <property type="entry name" value="USP_2"/>
    <property type="match status" value="1"/>
</dbReference>
<dbReference type="GO" id="GO:0005634">
    <property type="term" value="C:nucleus"/>
    <property type="evidence" value="ECO:0007669"/>
    <property type="project" value="TreeGrafter"/>
</dbReference>
<dbReference type="Gene3D" id="3.90.70.10">
    <property type="entry name" value="Cysteine proteinases"/>
    <property type="match status" value="1"/>
</dbReference>
<name>A0A1D2J4F4_PARBR</name>
<dbReference type="Proteomes" id="UP000242814">
    <property type="component" value="Unassembled WGS sequence"/>
</dbReference>
<accession>A0A1D2J4F4</accession>
<reference evidence="3 4" key="1">
    <citation type="submission" date="2016-06" db="EMBL/GenBank/DDBJ databases">
        <authorList>
            <person name="Kjaerup R.B."/>
            <person name="Dalgaard T.S."/>
            <person name="Juul-Madsen H.R."/>
        </authorList>
    </citation>
    <scope>NUCLEOTIDE SEQUENCE [LARGE SCALE GENOMIC DNA]</scope>
    <source>
        <strain evidence="3 4">Pb300</strain>
    </source>
</reference>
<dbReference type="SUPFAM" id="SSF54001">
    <property type="entry name" value="Cysteine proteinases"/>
    <property type="match status" value="1"/>
</dbReference>
<dbReference type="VEuPathDB" id="FungiDB:PABG_05359"/>
<dbReference type="InterPro" id="IPR001394">
    <property type="entry name" value="Peptidase_C19_UCH"/>
</dbReference>
<dbReference type="GO" id="GO:0004843">
    <property type="term" value="F:cysteine-type deubiquitinase activity"/>
    <property type="evidence" value="ECO:0007669"/>
    <property type="project" value="InterPro"/>
</dbReference>
<dbReference type="InterPro" id="IPR050164">
    <property type="entry name" value="Peptidase_C19"/>
</dbReference>
<feature type="compositionally biased region" description="Polar residues" evidence="1">
    <location>
        <begin position="458"/>
        <end position="474"/>
    </location>
</feature>
<gene>
    <name evidence="3" type="ORF">ACO22_07536</name>
</gene>
<dbReference type="CDD" id="cd02257">
    <property type="entry name" value="Peptidase_C19"/>
    <property type="match status" value="1"/>
</dbReference>
<proteinExistence type="predicted"/>
<dbReference type="GO" id="GO:0005829">
    <property type="term" value="C:cytosol"/>
    <property type="evidence" value="ECO:0007669"/>
    <property type="project" value="TreeGrafter"/>
</dbReference>
<dbReference type="AlphaFoldDB" id="A0A1D2J4F4"/>
<dbReference type="PROSITE" id="PS50235">
    <property type="entry name" value="USP_3"/>
    <property type="match status" value="1"/>
</dbReference>
<sequence length="561" mass="63627">MVGAAFQGASPIFVGQIFFFFDKIYRPRLSSVVSVVFDVYHRFADLDIYNFTEYKYCFKNRSSRLHNMSRKGKSHATSGNEEAATYNGAVDLGVEAPEKSNVSGNKEAVSHSRQFKWNREYMSLQSRGMPNENNVLCYRNSAFISLLHSPVFVNWLRARRCISGNEANPDCLAFSWDMYSKLYWSNTIQADTLNSHMTTLWNKHLLKLQWGFPEQQGEDIIPQQEDVVEFLTDLIGSLAAEREEHGNKREKKYFEQMFRTSLLLTRTCLGCTAPKCDSETRTSNILYAIPPPLMAQTRRIEEGIATYLENEALLDRVCTTCHIALSPADTARIRRAPEILIVQVDRFKVIDNKSMKVFTNLTFGEELDLTSHYDNTGDNTGEGLRYQLVSVIFHLGLAVEEGHYITFAKQPNGVWSKIDDEKVTKIQFNDIADGSHGWNETPYVFFYSRIYSEPQASGTEKASQLHASKTSPGVTQEGEDDHSALASRFYDFFSQTLSEKAGVSTPRSKSTTEQPAQMWVNITMGNMALTGTLQGRLDMAVKRLLPTDEPGDRGCEFKKLR</sequence>
<comment type="caution">
    <text evidence="3">The sequence shown here is derived from an EMBL/GenBank/DDBJ whole genome shotgun (WGS) entry which is preliminary data.</text>
</comment>
<dbReference type="Pfam" id="PF00443">
    <property type="entry name" value="UCH"/>
    <property type="match status" value="1"/>
</dbReference>
<evidence type="ECO:0000259" key="2">
    <source>
        <dbReference type="PROSITE" id="PS50235"/>
    </source>
</evidence>
<feature type="region of interest" description="Disordered" evidence="1">
    <location>
        <begin position="458"/>
        <end position="480"/>
    </location>
</feature>
<dbReference type="EMBL" id="LZYO01000562">
    <property type="protein sequence ID" value="ODH13163.1"/>
    <property type="molecule type" value="Genomic_DNA"/>
</dbReference>
<feature type="domain" description="USP" evidence="2">
    <location>
        <begin position="127"/>
        <end position="450"/>
    </location>
</feature>
<organism evidence="3 4">
    <name type="scientific">Paracoccidioides brasiliensis</name>
    <dbReference type="NCBI Taxonomy" id="121759"/>
    <lineage>
        <taxon>Eukaryota</taxon>
        <taxon>Fungi</taxon>
        <taxon>Dikarya</taxon>
        <taxon>Ascomycota</taxon>
        <taxon>Pezizomycotina</taxon>
        <taxon>Eurotiomycetes</taxon>
        <taxon>Eurotiomycetidae</taxon>
        <taxon>Onygenales</taxon>
        <taxon>Ajellomycetaceae</taxon>
        <taxon>Paracoccidioides</taxon>
    </lineage>
</organism>